<evidence type="ECO:0000313" key="3">
    <source>
        <dbReference type="Proteomes" id="UP001304769"/>
    </source>
</evidence>
<gene>
    <name evidence="2" type="ORF">SPF06_19710</name>
</gene>
<dbReference type="EMBL" id="JAYGGQ010000019">
    <property type="protein sequence ID" value="MEA5456955.1"/>
    <property type="molecule type" value="Genomic_DNA"/>
</dbReference>
<proteinExistence type="predicted"/>
<name>A0ABU5TBD6_9MICC</name>
<organism evidence="2 3">
    <name type="scientific">Sinomonas terricola</name>
    <dbReference type="NCBI Taxonomy" id="3110330"/>
    <lineage>
        <taxon>Bacteria</taxon>
        <taxon>Bacillati</taxon>
        <taxon>Actinomycetota</taxon>
        <taxon>Actinomycetes</taxon>
        <taxon>Micrococcales</taxon>
        <taxon>Micrococcaceae</taxon>
        <taxon>Sinomonas</taxon>
    </lineage>
</organism>
<comment type="caution">
    <text evidence="2">The sequence shown here is derived from an EMBL/GenBank/DDBJ whole genome shotgun (WGS) entry which is preliminary data.</text>
</comment>
<sequence length="120" mass="12151">MMFESVAAHAAVAVHVGAEAVAGRAPAAIQNPFDGLVPNFSVFGVAFDAWWKKLFAGLWAIAIIIAAVYLVIGLTSMAKADGNNPRAHEEGRKKAQGAGIGLACLAGLGVIIGAILAVAG</sequence>
<accession>A0ABU5TBD6</accession>
<feature type="transmembrane region" description="Helical" evidence="1">
    <location>
        <begin position="54"/>
        <end position="77"/>
    </location>
</feature>
<keyword evidence="1" id="KW-0472">Membrane</keyword>
<evidence type="ECO:0000313" key="2">
    <source>
        <dbReference type="EMBL" id="MEA5456955.1"/>
    </source>
</evidence>
<evidence type="ECO:0000256" key="1">
    <source>
        <dbReference type="SAM" id="Phobius"/>
    </source>
</evidence>
<feature type="transmembrane region" description="Helical" evidence="1">
    <location>
        <begin position="98"/>
        <end position="119"/>
    </location>
</feature>
<keyword evidence="1" id="KW-0812">Transmembrane</keyword>
<protein>
    <recommendedName>
        <fullName evidence="4">Integral membrane protein</fullName>
    </recommendedName>
</protein>
<keyword evidence="1" id="KW-1133">Transmembrane helix</keyword>
<dbReference type="Proteomes" id="UP001304769">
    <property type="component" value="Unassembled WGS sequence"/>
</dbReference>
<reference evidence="2 3" key="1">
    <citation type="submission" date="2023-12" db="EMBL/GenBank/DDBJ databases">
        <title>Sinomonas terricola sp. nov, isolated from litchi orchard soil in Guangdong, PR China.</title>
        <authorList>
            <person name="Jiaxin W."/>
            <person name="Yang Z."/>
            <person name="Honghui Z."/>
        </authorList>
    </citation>
    <scope>NUCLEOTIDE SEQUENCE [LARGE SCALE GENOMIC DNA]</scope>
    <source>
        <strain evidence="2 3">JGH33</strain>
    </source>
</reference>
<dbReference type="RefSeq" id="WP_323280866.1">
    <property type="nucleotide sequence ID" value="NZ_JAYGGQ010000019.1"/>
</dbReference>
<evidence type="ECO:0008006" key="4">
    <source>
        <dbReference type="Google" id="ProtNLM"/>
    </source>
</evidence>
<keyword evidence="3" id="KW-1185">Reference proteome</keyword>